<evidence type="ECO:0000256" key="1">
    <source>
        <dbReference type="SAM" id="MobiDB-lite"/>
    </source>
</evidence>
<reference evidence="3" key="1">
    <citation type="journal article" date="2020" name="Stud. Mycol.">
        <title>101 Dothideomycetes genomes: a test case for predicting lifestyles and emergence of pathogens.</title>
        <authorList>
            <person name="Haridas S."/>
            <person name="Albert R."/>
            <person name="Binder M."/>
            <person name="Bloem J."/>
            <person name="Labutti K."/>
            <person name="Salamov A."/>
            <person name="Andreopoulos B."/>
            <person name="Baker S."/>
            <person name="Barry K."/>
            <person name="Bills G."/>
            <person name="Bluhm B."/>
            <person name="Cannon C."/>
            <person name="Castanera R."/>
            <person name="Culley D."/>
            <person name="Daum C."/>
            <person name="Ezra D."/>
            <person name="Gonzalez J."/>
            <person name="Henrissat B."/>
            <person name="Kuo A."/>
            <person name="Liang C."/>
            <person name="Lipzen A."/>
            <person name="Lutzoni F."/>
            <person name="Magnuson J."/>
            <person name="Mondo S."/>
            <person name="Nolan M."/>
            <person name="Ohm R."/>
            <person name="Pangilinan J."/>
            <person name="Park H.-J."/>
            <person name="Ramirez L."/>
            <person name="Alfaro M."/>
            <person name="Sun H."/>
            <person name="Tritt A."/>
            <person name="Yoshinaga Y."/>
            <person name="Zwiers L.-H."/>
            <person name="Turgeon B."/>
            <person name="Goodwin S."/>
            <person name="Spatafora J."/>
            <person name="Crous P."/>
            <person name="Grigoriev I."/>
        </authorList>
    </citation>
    <scope>NUCLEOTIDE SEQUENCE</scope>
    <source>
        <strain evidence="3">Tuck. ex Michener</strain>
    </source>
</reference>
<sequence>MTAHELSGTEKEHDDDVLERLMTASRLLSDESPMNLDEPQPSFPSSISAAFDPRLAPNTDESFAWTGLGLPPSSSSNKRSNKKCPEGPITPPDSSSKTCIFTDHLPMNVALRNHSEPNYIYNPSVTPQSISESFCDRARDPRRSIPTTPSVHRSCGDLRDDPPNLCTPSESEPSTRDDFESLSISDEEPLDEPFESHIQISPAFSSAQFSHNREPQLPKLLYRAWNERSGGSNSDAEFRPGLSVTGLPPERSKWDLRFLEHAAGHFNRADKPSPFISFSRTFIMVQIAIRKMISDPSSEPQITIVDPDPARLAFLYAAPICWEVRKRGLANAETMKYTAWAEWFHWGPLGTATRGENPILHTVSLASLLTLADENAGVRTVLRVNSWQQRSSVRTILKELVKTPIKCDENVASGLALIARTCGFNMSSKNALLSHFISDLANGCVIQPCSPEVEDVIAAAFTRTFIHSHKTSTLFSHGVKHGYMRWITWAQNQARCKRKTKTHCHEKQDAFSKKLPFEEQAYRGTRARTDGSTDRLTRSASVVRRDKDSSNGRSHSSGRSRSRGAYHPERMVRSHSLQTPKRKRKSDGEDYYDDSSTKRRKSAAVDLTSKHG</sequence>
<protein>
    <recommendedName>
        <fullName evidence="2">DUF7587 domain-containing protein</fullName>
    </recommendedName>
</protein>
<dbReference type="EMBL" id="ML991910">
    <property type="protein sequence ID" value="KAF2228560.1"/>
    <property type="molecule type" value="Genomic_DNA"/>
</dbReference>
<keyword evidence="4" id="KW-1185">Reference proteome</keyword>
<evidence type="ECO:0000313" key="4">
    <source>
        <dbReference type="Proteomes" id="UP000800092"/>
    </source>
</evidence>
<dbReference type="InterPro" id="IPR056009">
    <property type="entry name" value="DUF7587"/>
</dbReference>
<gene>
    <name evidence="3" type="ORF">EV356DRAFT_537980</name>
</gene>
<accession>A0A6A6GSS7</accession>
<feature type="compositionally biased region" description="Basic and acidic residues" evidence="1">
    <location>
        <begin position="134"/>
        <end position="143"/>
    </location>
</feature>
<feature type="region of interest" description="Disordered" evidence="1">
    <location>
        <begin position="1"/>
        <end position="97"/>
    </location>
</feature>
<name>A0A6A6GSS7_VIRVR</name>
<feature type="region of interest" description="Disordered" evidence="1">
    <location>
        <begin position="133"/>
        <end position="182"/>
    </location>
</feature>
<dbReference type="Proteomes" id="UP000800092">
    <property type="component" value="Unassembled WGS sequence"/>
</dbReference>
<proteinExistence type="predicted"/>
<dbReference type="OrthoDB" id="5397734at2759"/>
<feature type="compositionally biased region" description="Basic and acidic residues" evidence="1">
    <location>
        <begin position="515"/>
        <end position="550"/>
    </location>
</feature>
<dbReference type="Pfam" id="PF24494">
    <property type="entry name" value="DUF7587"/>
    <property type="match status" value="1"/>
</dbReference>
<feature type="domain" description="DUF7587" evidence="2">
    <location>
        <begin position="216"/>
        <end position="347"/>
    </location>
</feature>
<feature type="region of interest" description="Disordered" evidence="1">
    <location>
        <begin position="515"/>
        <end position="612"/>
    </location>
</feature>
<dbReference type="AlphaFoldDB" id="A0A6A6GSS7"/>
<evidence type="ECO:0000259" key="2">
    <source>
        <dbReference type="Pfam" id="PF24494"/>
    </source>
</evidence>
<organism evidence="3 4">
    <name type="scientific">Viridothelium virens</name>
    <name type="common">Speckled blister lichen</name>
    <name type="synonym">Trypethelium virens</name>
    <dbReference type="NCBI Taxonomy" id="1048519"/>
    <lineage>
        <taxon>Eukaryota</taxon>
        <taxon>Fungi</taxon>
        <taxon>Dikarya</taxon>
        <taxon>Ascomycota</taxon>
        <taxon>Pezizomycotina</taxon>
        <taxon>Dothideomycetes</taxon>
        <taxon>Dothideomycetes incertae sedis</taxon>
        <taxon>Trypetheliales</taxon>
        <taxon>Trypetheliaceae</taxon>
        <taxon>Viridothelium</taxon>
    </lineage>
</organism>
<evidence type="ECO:0000313" key="3">
    <source>
        <dbReference type="EMBL" id="KAF2228560.1"/>
    </source>
</evidence>